<dbReference type="EMBL" id="JAWNGG020000009">
    <property type="protein sequence ID" value="KAK9309698.1"/>
    <property type="molecule type" value="Genomic_DNA"/>
</dbReference>
<name>A0AAW1AKP8_9HYME</name>
<feature type="compositionally biased region" description="Basic and acidic residues" evidence="1">
    <location>
        <begin position="59"/>
        <end position="70"/>
    </location>
</feature>
<gene>
    <name evidence="2" type="ORF">QLX08_000700</name>
</gene>
<accession>A0AAW1AKP8</accession>
<comment type="caution">
    <text evidence="2">The sequence shown here is derived from an EMBL/GenBank/DDBJ whole genome shotgun (WGS) entry which is preliminary data.</text>
</comment>
<keyword evidence="3" id="KW-1185">Reference proteome</keyword>
<dbReference type="AlphaFoldDB" id="A0AAW1AKP8"/>
<dbReference type="Proteomes" id="UP001432146">
    <property type="component" value="Unassembled WGS sequence"/>
</dbReference>
<reference evidence="2 3" key="1">
    <citation type="submission" date="2024-05" db="EMBL/GenBank/DDBJ databases">
        <title>The nuclear and mitochondrial genome assemblies of Tetragonisca angustula (Apidae: Meliponini), a tiny yet remarkable pollinator in the Neotropics.</title>
        <authorList>
            <person name="Ferrari R."/>
            <person name="Ricardo P.C."/>
            <person name="Dias F.C."/>
            <person name="Araujo N.S."/>
            <person name="Soares D.O."/>
            <person name="Zhou Q.-S."/>
            <person name="Zhu C.-D."/>
            <person name="Coutinho L."/>
            <person name="Airas M.C."/>
            <person name="Batista T.M."/>
        </authorList>
    </citation>
    <scope>NUCLEOTIDE SEQUENCE [LARGE SCALE GENOMIC DNA]</scope>
    <source>
        <strain evidence="2">ASF017062</strain>
        <tissue evidence="2">Abdomen</tissue>
    </source>
</reference>
<evidence type="ECO:0000313" key="3">
    <source>
        <dbReference type="Proteomes" id="UP001432146"/>
    </source>
</evidence>
<proteinExistence type="predicted"/>
<evidence type="ECO:0000256" key="1">
    <source>
        <dbReference type="SAM" id="MobiDB-lite"/>
    </source>
</evidence>
<feature type="region of interest" description="Disordered" evidence="1">
    <location>
        <begin position="53"/>
        <end position="79"/>
    </location>
</feature>
<sequence>MPIVVYASNFYSEDCDRKWTIKDAVDPLLCCIHEGVATVWAVFICAYVFPASLSTNSSGEKEPKKRQPNDKEEETEVHCRPARQLSDLIPRKGFQS</sequence>
<protein>
    <submittedName>
        <fullName evidence="2">Uncharacterized protein</fullName>
    </submittedName>
</protein>
<organism evidence="2 3">
    <name type="scientific">Tetragonisca angustula</name>
    <dbReference type="NCBI Taxonomy" id="166442"/>
    <lineage>
        <taxon>Eukaryota</taxon>
        <taxon>Metazoa</taxon>
        <taxon>Ecdysozoa</taxon>
        <taxon>Arthropoda</taxon>
        <taxon>Hexapoda</taxon>
        <taxon>Insecta</taxon>
        <taxon>Pterygota</taxon>
        <taxon>Neoptera</taxon>
        <taxon>Endopterygota</taxon>
        <taxon>Hymenoptera</taxon>
        <taxon>Apocrita</taxon>
        <taxon>Aculeata</taxon>
        <taxon>Apoidea</taxon>
        <taxon>Anthophila</taxon>
        <taxon>Apidae</taxon>
        <taxon>Tetragonisca</taxon>
    </lineage>
</organism>
<evidence type="ECO:0000313" key="2">
    <source>
        <dbReference type="EMBL" id="KAK9309698.1"/>
    </source>
</evidence>